<comment type="caution">
    <text evidence="1">The sequence shown here is derived from an EMBL/GenBank/DDBJ whole genome shotgun (WGS) entry which is preliminary data.</text>
</comment>
<dbReference type="EMBL" id="BMQL01000062">
    <property type="protein sequence ID" value="GGR34066.1"/>
    <property type="molecule type" value="Genomic_DNA"/>
</dbReference>
<gene>
    <name evidence="1" type="ORF">GCM10008957_50340</name>
</gene>
<dbReference type="RefSeq" id="WP_189093280.1">
    <property type="nucleotide sequence ID" value="NZ_BMQL01000062.1"/>
</dbReference>
<evidence type="ECO:0000313" key="2">
    <source>
        <dbReference type="Proteomes" id="UP000603865"/>
    </source>
</evidence>
<evidence type="ECO:0000313" key="1">
    <source>
        <dbReference type="EMBL" id="GGR34066.1"/>
    </source>
</evidence>
<name>A0A918CNX3_9DEIO</name>
<reference evidence="1" key="1">
    <citation type="journal article" date="2014" name="Int. J. Syst. Evol. Microbiol.">
        <title>Complete genome sequence of Corynebacterium casei LMG S-19264T (=DSM 44701T), isolated from a smear-ripened cheese.</title>
        <authorList>
            <consortium name="US DOE Joint Genome Institute (JGI-PGF)"/>
            <person name="Walter F."/>
            <person name="Albersmeier A."/>
            <person name="Kalinowski J."/>
            <person name="Ruckert C."/>
        </authorList>
    </citation>
    <scope>NUCLEOTIDE SEQUENCE</scope>
    <source>
        <strain evidence="1">JCM 31311</strain>
    </source>
</reference>
<accession>A0A918CNX3</accession>
<organism evidence="1 2">
    <name type="scientific">Deinococcus ruber</name>
    <dbReference type="NCBI Taxonomy" id="1848197"/>
    <lineage>
        <taxon>Bacteria</taxon>
        <taxon>Thermotogati</taxon>
        <taxon>Deinococcota</taxon>
        <taxon>Deinococci</taxon>
        <taxon>Deinococcales</taxon>
        <taxon>Deinococcaceae</taxon>
        <taxon>Deinococcus</taxon>
    </lineage>
</organism>
<keyword evidence="2" id="KW-1185">Reference proteome</keyword>
<reference evidence="1" key="2">
    <citation type="submission" date="2020-09" db="EMBL/GenBank/DDBJ databases">
        <authorList>
            <person name="Sun Q."/>
            <person name="Ohkuma M."/>
        </authorList>
    </citation>
    <scope>NUCLEOTIDE SEQUENCE</scope>
    <source>
        <strain evidence="1">JCM 31311</strain>
    </source>
</reference>
<sequence>MDAEALQYLQNLAESLKRGGAEGEEDSQYATSMKQVAYELQDKAGAFKEIAPIKNEFIRLMVFTYRKAKDWDGRIAQQVWSSWLMDAPGVSGSRTLRKLGGLMRSARAAQVVSNSEDTNLVFQQAIEVHRSFNEFVNSLLPFLINALQVSQGQRPTKKVFEATYSKKIKMFAEAAKRYPHETSLTIFGRILKPPFRNAIAHSDVELIRDQNIVRFGVSNNGQRTEHDMDIFEFMAFVALYSHLIHAYTAALTIIGTYEMNDPEEVKYIPDDFKAILYNVNYFR</sequence>
<protein>
    <submittedName>
        <fullName evidence="1">Uncharacterized protein</fullName>
    </submittedName>
</protein>
<dbReference type="AlphaFoldDB" id="A0A918CNX3"/>
<dbReference type="Proteomes" id="UP000603865">
    <property type="component" value="Unassembled WGS sequence"/>
</dbReference>
<proteinExistence type="predicted"/>